<evidence type="ECO:0000313" key="3">
    <source>
        <dbReference type="Proteomes" id="UP000593567"/>
    </source>
</evidence>
<feature type="region of interest" description="Disordered" evidence="1">
    <location>
        <begin position="38"/>
        <end position="73"/>
    </location>
</feature>
<feature type="compositionally biased region" description="Polar residues" evidence="1">
    <location>
        <begin position="41"/>
        <end position="73"/>
    </location>
</feature>
<dbReference type="AlphaFoldDB" id="A0A7J7JF47"/>
<evidence type="ECO:0000313" key="2">
    <source>
        <dbReference type="EMBL" id="KAF6023998.1"/>
    </source>
</evidence>
<accession>A0A7J7JF47</accession>
<keyword evidence="3" id="KW-1185">Reference proteome</keyword>
<gene>
    <name evidence="2" type="ORF">EB796_017695</name>
</gene>
<proteinExistence type="predicted"/>
<dbReference type="Proteomes" id="UP000593567">
    <property type="component" value="Unassembled WGS sequence"/>
</dbReference>
<reference evidence="2" key="1">
    <citation type="submission" date="2020-06" db="EMBL/GenBank/DDBJ databases">
        <title>Draft genome of Bugula neritina, a colonial animal packing powerful symbionts and potential medicines.</title>
        <authorList>
            <person name="Rayko M."/>
        </authorList>
    </citation>
    <scope>NUCLEOTIDE SEQUENCE [LARGE SCALE GENOMIC DNA]</scope>
    <source>
        <strain evidence="2">Kwan_BN1</strain>
    </source>
</reference>
<evidence type="ECO:0000256" key="1">
    <source>
        <dbReference type="SAM" id="MobiDB-lite"/>
    </source>
</evidence>
<name>A0A7J7JF47_BUGNE</name>
<sequence>MMMSSTPAWVKQEFQEAGASNLPVPSLPDIPGLKLNLGSLKETTSPTGEFLPNSENADSASASFTKPTLTLSA</sequence>
<organism evidence="2 3">
    <name type="scientific">Bugula neritina</name>
    <name type="common">Brown bryozoan</name>
    <name type="synonym">Sertularia neritina</name>
    <dbReference type="NCBI Taxonomy" id="10212"/>
    <lineage>
        <taxon>Eukaryota</taxon>
        <taxon>Metazoa</taxon>
        <taxon>Spiralia</taxon>
        <taxon>Lophotrochozoa</taxon>
        <taxon>Bryozoa</taxon>
        <taxon>Gymnolaemata</taxon>
        <taxon>Cheilostomatida</taxon>
        <taxon>Flustrina</taxon>
        <taxon>Buguloidea</taxon>
        <taxon>Bugulidae</taxon>
        <taxon>Bugula</taxon>
    </lineage>
</organism>
<dbReference type="EMBL" id="VXIV02002636">
    <property type="protein sequence ID" value="KAF6023998.1"/>
    <property type="molecule type" value="Genomic_DNA"/>
</dbReference>
<comment type="caution">
    <text evidence="2">The sequence shown here is derived from an EMBL/GenBank/DDBJ whole genome shotgun (WGS) entry which is preliminary data.</text>
</comment>
<protein>
    <submittedName>
        <fullName evidence="2">Uncharacterized protein</fullName>
    </submittedName>
</protein>